<dbReference type="Gene3D" id="3.30.470.20">
    <property type="entry name" value="ATP-grasp fold, B domain"/>
    <property type="match status" value="1"/>
</dbReference>
<evidence type="ECO:0000256" key="1">
    <source>
        <dbReference type="PROSITE-ProRule" id="PRU00409"/>
    </source>
</evidence>
<evidence type="ECO:0000313" key="4">
    <source>
        <dbReference type="Proteomes" id="UP000241639"/>
    </source>
</evidence>
<organism evidence="3 4">
    <name type="scientific">Desmospora activa DSM 45169</name>
    <dbReference type="NCBI Taxonomy" id="1121389"/>
    <lineage>
        <taxon>Bacteria</taxon>
        <taxon>Bacillati</taxon>
        <taxon>Bacillota</taxon>
        <taxon>Bacilli</taxon>
        <taxon>Bacillales</taxon>
        <taxon>Thermoactinomycetaceae</taxon>
        <taxon>Desmospora</taxon>
    </lineage>
</organism>
<dbReference type="Proteomes" id="UP000241639">
    <property type="component" value="Unassembled WGS sequence"/>
</dbReference>
<proteinExistence type="predicted"/>
<dbReference type="InterPro" id="IPR011761">
    <property type="entry name" value="ATP-grasp"/>
</dbReference>
<dbReference type="SUPFAM" id="SSF56059">
    <property type="entry name" value="Glutathione synthetase ATP-binding domain-like"/>
    <property type="match status" value="1"/>
</dbReference>
<gene>
    <name evidence="3" type="ORF">C8J48_3192</name>
</gene>
<keyword evidence="4" id="KW-1185">Reference proteome</keyword>
<dbReference type="Pfam" id="PF14398">
    <property type="entry name" value="ATPgrasp_YheCD"/>
    <property type="match status" value="1"/>
</dbReference>
<evidence type="ECO:0000259" key="2">
    <source>
        <dbReference type="PROSITE" id="PS50975"/>
    </source>
</evidence>
<dbReference type="PROSITE" id="PS50975">
    <property type="entry name" value="ATP_GRASP"/>
    <property type="match status" value="1"/>
</dbReference>
<protein>
    <submittedName>
        <fullName evidence="3">YheC/D-like protein</fullName>
    </submittedName>
</protein>
<dbReference type="InterPro" id="IPR026838">
    <property type="entry name" value="YheC/D"/>
</dbReference>
<dbReference type="AlphaFoldDB" id="A0A2T4Z4Q2"/>
<dbReference type="EMBL" id="PZZP01000002">
    <property type="protein sequence ID" value="PTM56867.1"/>
    <property type="molecule type" value="Genomic_DNA"/>
</dbReference>
<dbReference type="RefSeq" id="WP_170105613.1">
    <property type="nucleotide sequence ID" value="NZ_PZZP01000002.1"/>
</dbReference>
<feature type="domain" description="ATP-grasp" evidence="2">
    <location>
        <begin position="19"/>
        <end position="247"/>
    </location>
</feature>
<name>A0A2T4Z4Q2_9BACL</name>
<dbReference type="GO" id="GO:0005524">
    <property type="term" value="F:ATP binding"/>
    <property type="evidence" value="ECO:0007669"/>
    <property type="project" value="UniProtKB-UniRule"/>
</dbReference>
<accession>A0A2T4Z4Q2</accession>
<dbReference type="GO" id="GO:0046872">
    <property type="term" value="F:metal ion binding"/>
    <property type="evidence" value="ECO:0007669"/>
    <property type="project" value="InterPro"/>
</dbReference>
<keyword evidence="1" id="KW-0067">ATP-binding</keyword>
<comment type="caution">
    <text evidence="3">The sequence shown here is derived from an EMBL/GenBank/DDBJ whole genome shotgun (WGS) entry which is preliminary data.</text>
</comment>
<evidence type="ECO:0000313" key="3">
    <source>
        <dbReference type="EMBL" id="PTM56867.1"/>
    </source>
</evidence>
<reference evidence="3 4" key="1">
    <citation type="submission" date="2018-04" db="EMBL/GenBank/DDBJ databases">
        <title>Genomic Encyclopedia of Archaeal and Bacterial Type Strains, Phase II (KMG-II): from individual species to whole genera.</title>
        <authorList>
            <person name="Goeker M."/>
        </authorList>
    </citation>
    <scope>NUCLEOTIDE SEQUENCE [LARGE SCALE GENOMIC DNA]</scope>
    <source>
        <strain evidence="3 4">DSM 45169</strain>
    </source>
</reference>
<keyword evidence="1" id="KW-0547">Nucleotide-binding</keyword>
<sequence>MRSYRQIASKGLKTKVMLEQPLLRPFIPHTLWFTKDGLKQMLEVFPTVFVKPDKGGGGAGIVRIQRITAGYRLCFRQKCRNVSREGVDRALSSLLLPHKQYLIQEGIDLATIDSRPFDVRVLLQKPGSRWVISGMIAKVAARRQFVTNHCKGGSPVALGQALERMEGVPVKPRQIIEELIRVSFLTAKVLDARFPGIRELGLDVGIDRQGRLHIFEVNTRPLFQMFRKIQVPGVYKKILHRHRQVIN</sequence>